<proteinExistence type="predicted"/>
<evidence type="ECO:0000313" key="2">
    <source>
        <dbReference type="Proteomes" id="UP000631114"/>
    </source>
</evidence>
<sequence>MLAAEVTTVQLALRLGGATYIFEGDCQKPNSQKLQEFAVPLLPLAFYHQHSQYFTAFAGFAKQRNTEPKTFVLTQNFQSEVMPAVEDLKYENLTALVIAYCGLTGSIPQCVAEKFHRIAVVGYIVESLEWNHSKFQIG</sequence>
<accession>A0A835LDX3</accession>
<comment type="caution">
    <text evidence="1">The sequence shown here is derived from an EMBL/GenBank/DDBJ whole genome shotgun (WGS) entry which is preliminary data.</text>
</comment>
<keyword evidence="2" id="KW-1185">Reference proteome</keyword>
<dbReference type="AlphaFoldDB" id="A0A835LDX3"/>
<organism evidence="1 2">
    <name type="scientific">Coptis chinensis</name>
    <dbReference type="NCBI Taxonomy" id="261450"/>
    <lineage>
        <taxon>Eukaryota</taxon>
        <taxon>Viridiplantae</taxon>
        <taxon>Streptophyta</taxon>
        <taxon>Embryophyta</taxon>
        <taxon>Tracheophyta</taxon>
        <taxon>Spermatophyta</taxon>
        <taxon>Magnoliopsida</taxon>
        <taxon>Ranunculales</taxon>
        <taxon>Ranunculaceae</taxon>
        <taxon>Coptidoideae</taxon>
        <taxon>Coptis</taxon>
    </lineage>
</organism>
<protein>
    <submittedName>
        <fullName evidence="1">Uncharacterized protein</fullName>
    </submittedName>
</protein>
<gene>
    <name evidence="1" type="ORF">IFM89_001235</name>
</gene>
<dbReference type="EMBL" id="JADFTS010000008">
    <property type="protein sequence ID" value="KAF9591025.1"/>
    <property type="molecule type" value="Genomic_DNA"/>
</dbReference>
<evidence type="ECO:0000313" key="1">
    <source>
        <dbReference type="EMBL" id="KAF9591025.1"/>
    </source>
</evidence>
<reference evidence="1 2" key="1">
    <citation type="submission" date="2020-10" db="EMBL/GenBank/DDBJ databases">
        <title>The Coptis chinensis genome and diversification of protoberbering-type alkaloids.</title>
        <authorList>
            <person name="Wang B."/>
            <person name="Shu S."/>
            <person name="Song C."/>
            <person name="Liu Y."/>
        </authorList>
    </citation>
    <scope>NUCLEOTIDE SEQUENCE [LARGE SCALE GENOMIC DNA]</scope>
    <source>
        <strain evidence="1">HL-2020</strain>
        <tissue evidence="1">Leaf</tissue>
    </source>
</reference>
<dbReference type="Proteomes" id="UP000631114">
    <property type="component" value="Unassembled WGS sequence"/>
</dbReference>
<name>A0A835LDX3_9MAGN</name>